<dbReference type="Pfam" id="PF13545">
    <property type="entry name" value="HTH_Crp_2"/>
    <property type="match status" value="1"/>
</dbReference>
<dbReference type="EMBL" id="WXZT01000011">
    <property type="protein sequence ID" value="MZZ13952.1"/>
    <property type="molecule type" value="Genomic_DNA"/>
</dbReference>
<sequence>MHSNESTEDRCSRHYTLLQRCPLLHGLPDLLRHVATHASERRLRDKDVLFLKHDPEDFIGLVLGGHLYTVLYGPDGRELIVNDIRPGEVIGETALIQPNRRETSAYASGAASVLILHRRHFAPLIADTEFLNRALALLCSRLREASGFVERVCLHRLESRLARHLLASLASEQPEGACATLPTNQSILAAMLNASRPKLNAQLQIWKREGLISCHNDRILINDLGRLRRKAELPAAPLSPR</sequence>
<evidence type="ECO:0000313" key="10">
    <source>
        <dbReference type="Proteomes" id="UP000194857"/>
    </source>
</evidence>
<keyword evidence="3" id="KW-0804">Transcription</keyword>
<dbReference type="InterPro" id="IPR050397">
    <property type="entry name" value="Env_Response_Regulators"/>
</dbReference>
<dbReference type="InterPro" id="IPR014710">
    <property type="entry name" value="RmlC-like_jellyroll"/>
</dbReference>
<gene>
    <name evidence="8" type="ORF">ALP65_03416</name>
    <name evidence="7" type="ORF">CAZ10_05700</name>
    <name evidence="6" type="ORF">GUL26_17015</name>
    <name evidence="9" type="ORF">L4V69_15070</name>
</gene>
<evidence type="ECO:0000256" key="2">
    <source>
        <dbReference type="ARBA" id="ARBA00023125"/>
    </source>
</evidence>
<proteinExistence type="predicted"/>
<dbReference type="Proteomes" id="UP001297540">
    <property type="component" value="Chromosome"/>
</dbReference>
<organism evidence="7 10">
    <name type="scientific">Pseudomonas aeruginosa</name>
    <dbReference type="NCBI Taxonomy" id="287"/>
    <lineage>
        <taxon>Bacteria</taxon>
        <taxon>Pseudomonadati</taxon>
        <taxon>Pseudomonadota</taxon>
        <taxon>Gammaproteobacteria</taxon>
        <taxon>Pseudomonadales</taxon>
        <taxon>Pseudomonadaceae</taxon>
        <taxon>Pseudomonas</taxon>
    </lineage>
</organism>
<dbReference type="InterPro" id="IPR036390">
    <property type="entry name" value="WH_DNA-bd_sf"/>
</dbReference>
<dbReference type="KEGG" id="paeb:NCGM1900_3596"/>
<dbReference type="Pfam" id="PF00027">
    <property type="entry name" value="cNMP_binding"/>
    <property type="match status" value="1"/>
</dbReference>
<reference evidence="6" key="3">
    <citation type="submission" date="2020-01" db="EMBL/GenBank/DDBJ databases">
        <title>Bacteria Cultured from War Wounds Associated with the Conflict in Eastern Ukraine.</title>
        <authorList>
            <person name="Snesrud E."/>
            <person name="Galac M.R."/>
            <person name="Mc Gann P."/>
            <person name="Valentine K."/>
            <person name="Viacheslav K."/>
        </authorList>
    </citation>
    <scope>NUCLEOTIDE SEQUENCE</scope>
    <source>
        <strain evidence="6">VNMU148</strain>
    </source>
</reference>
<dbReference type="PANTHER" id="PTHR24567">
    <property type="entry name" value="CRP FAMILY TRANSCRIPTIONAL REGULATORY PROTEIN"/>
    <property type="match status" value="1"/>
</dbReference>
<dbReference type="SUPFAM" id="SSF51206">
    <property type="entry name" value="cAMP-binding domain-like"/>
    <property type="match status" value="1"/>
</dbReference>
<evidence type="ECO:0000256" key="1">
    <source>
        <dbReference type="ARBA" id="ARBA00023015"/>
    </source>
</evidence>
<dbReference type="InterPro" id="IPR018490">
    <property type="entry name" value="cNMP-bd_dom_sf"/>
</dbReference>
<evidence type="ECO:0000313" key="8">
    <source>
        <dbReference type="EMBL" id="RMS66874.1"/>
    </source>
</evidence>
<reference evidence="9" key="4">
    <citation type="submission" date="2023-06" db="EMBL/GenBank/DDBJ databases">
        <authorList>
            <consortium name="Clinical and Environmental Microbiology Branch: Whole genome sequencing antimicrobial resistance pathogens in the healthcare setting"/>
        </authorList>
    </citation>
    <scope>NUCLEOTIDE SEQUENCE</scope>
    <source>
        <strain evidence="9">2021CK-01020</strain>
    </source>
</reference>
<reference evidence="9" key="5">
    <citation type="submission" date="2023-10" db="EMBL/GenBank/DDBJ databases">
        <title>Pathogen: clinical or host-associated sample.</title>
        <authorList>
            <person name="Hergert J."/>
            <person name="Casey R."/>
            <person name="Wagner J."/>
            <person name="Young E.L."/>
            <person name="Oakeson K.F."/>
        </authorList>
    </citation>
    <scope>NUCLEOTIDE SEQUENCE</scope>
    <source>
        <strain evidence="9">2021CK-01020</strain>
    </source>
</reference>
<dbReference type="PROSITE" id="PS50042">
    <property type="entry name" value="CNMP_BINDING_3"/>
    <property type="match status" value="1"/>
</dbReference>
<dbReference type="AlphaFoldDB" id="A0A0F7QP50"/>
<evidence type="ECO:0000313" key="6">
    <source>
        <dbReference type="EMBL" id="MZZ13952.1"/>
    </source>
</evidence>
<dbReference type="SUPFAM" id="SSF46785">
    <property type="entry name" value="Winged helix' DNA-binding domain"/>
    <property type="match status" value="1"/>
</dbReference>
<dbReference type="InterPro" id="IPR012318">
    <property type="entry name" value="HTH_CRP"/>
</dbReference>
<dbReference type="CDD" id="cd00038">
    <property type="entry name" value="CAP_ED"/>
    <property type="match status" value="1"/>
</dbReference>
<dbReference type="Proteomes" id="UP000270834">
    <property type="component" value="Unassembled WGS sequence"/>
</dbReference>
<dbReference type="SMART" id="SM00100">
    <property type="entry name" value="cNMP"/>
    <property type="match status" value="1"/>
</dbReference>
<dbReference type="EMBL" id="CP136986">
    <property type="protein sequence ID" value="WOS80417.1"/>
    <property type="molecule type" value="Genomic_DNA"/>
</dbReference>
<dbReference type="InterPro" id="IPR036388">
    <property type="entry name" value="WH-like_DNA-bd_sf"/>
</dbReference>
<reference evidence="8 11" key="2">
    <citation type="submission" date="2018-08" db="EMBL/GenBank/DDBJ databases">
        <title>Recombination of ecologically and evolutionarily significant loci maintains genetic cohesion in the Pseudomonas syringae species complex.</title>
        <authorList>
            <person name="Dillon M."/>
            <person name="Thakur S."/>
            <person name="Almeida R.N.D."/>
            <person name="Weir B.S."/>
            <person name="Guttman D.S."/>
        </authorList>
    </citation>
    <scope>NUCLEOTIDE SEQUENCE [LARGE SCALE GENOMIC DNA]</scope>
    <source>
        <strain evidence="8 11">ICMP 7846</strain>
    </source>
</reference>
<dbReference type="EMBL" id="NFFZ01000002">
    <property type="protein sequence ID" value="OTI65258.1"/>
    <property type="molecule type" value="Genomic_DNA"/>
</dbReference>
<evidence type="ECO:0000259" key="5">
    <source>
        <dbReference type="PROSITE" id="PS51063"/>
    </source>
</evidence>
<evidence type="ECO:0000313" key="7">
    <source>
        <dbReference type="EMBL" id="OTI65258.1"/>
    </source>
</evidence>
<name>A0A0F7QP50_PSEAI</name>
<evidence type="ECO:0000259" key="4">
    <source>
        <dbReference type="PROSITE" id="PS50042"/>
    </source>
</evidence>
<dbReference type="Gene3D" id="1.10.10.10">
    <property type="entry name" value="Winged helix-like DNA-binding domain superfamily/Winged helix DNA-binding domain"/>
    <property type="match status" value="1"/>
</dbReference>
<evidence type="ECO:0000256" key="3">
    <source>
        <dbReference type="ARBA" id="ARBA00023163"/>
    </source>
</evidence>
<dbReference type="PROSITE" id="PS51063">
    <property type="entry name" value="HTH_CRP_2"/>
    <property type="match status" value="1"/>
</dbReference>
<dbReference type="Proteomes" id="UP000194857">
    <property type="component" value="Unassembled WGS sequence"/>
</dbReference>
<dbReference type="Gene3D" id="2.60.120.10">
    <property type="entry name" value="Jelly Rolls"/>
    <property type="match status" value="1"/>
</dbReference>
<accession>A0A1S1C515</accession>
<dbReference type="InterPro" id="IPR000595">
    <property type="entry name" value="cNMP-bd_dom"/>
</dbReference>
<keyword evidence="1" id="KW-0805">Transcription regulation</keyword>
<dbReference type="PANTHER" id="PTHR24567:SF68">
    <property type="entry name" value="DNA-BINDING TRANSCRIPTIONAL DUAL REGULATOR CRP"/>
    <property type="match status" value="1"/>
</dbReference>
<dbReference type="RefSeq" id="WP_003090891.1">
    <property type="nucleotide sequence ID" value="NZ_AP014622.1"/>
</dbReference>
<reference evidence="7 10" key="1">
    <citation type="submission" date="2017-05" db="EMBL/GenBank/DDBJ databases">
        <authorList>
            <person name="Song R."/>
            <person name="Chenine A.L."/>
            <person name="Ruprecht R.M."/>
        </authorList>
    </citation>
    <scope>NUCLEOTIDE SEQUENCE [LARGE SCALE GENOMIC DNA]</scope>
    <source>
        <strain evidence="7 10">S567_C10_BS</strain>
    </source>
</reference>
<dbReference type="GO" id="GO:0003700">
    <property type="term" value="F:DNA-binding transcription factor activity"/>
    <property type="evidence" value="ECO:0007669"/>
    <property type="project" value="TreeGrafter"/>
</dbReference>
<feature type="domain" description="Cyclic nucleotide-binding" evidence="4">
    <location>
        <begin position="28"/>
        <end position="125"/>
    </location>
</feature>
<dbReference type="Proteomes" id="UP000644192">
    <property type="component" value="Unassembled WGS sequence"/>
</dbReference>
<keyword evidence="2" id="KW-0238">DNA-binding</keyword>
<dbReference type="GO" id="GO:0003677">
    <property type="term" value="F:DNA binding"/>
    <property type="evidence" value="ECO:0007669"/>
    <property type="project" value="UniProtKB-KW"/>
</dbReference>
<dbReference type="GO" id="GO:0005829">
    <property type="term" value="C:cytosol"/>
    <property type="evidence" value="ECO:0007669"/>
    <property type="project" value="TreeGrafter"/>
</dbReference>
<evidence type="ECO:0000313" key="9">
    <source>
        <dbReference type="EMBL" id="WOS80417.1"/>
    </source>
</evidence>
<feature type="domain" description="HTH crp-type" evidence="5">
    <location>
        <begin position="155"/>
        <end position="225"/>
    </location>
</feature>
<dbReference type="EMBL" id="RBSQ01000008">
    <property type="protein sequence ID" value="RMS66874.1"/>
    <property type="molecule type" value="Genomic_DNA"/>
</dbReference>
<evidence type="ECO:0000313" key="11">
    <source>
        <dbReference type="Proteomes" id="UP000270834"/>
    </source>
</evidence>
<accession>A0A0F7QP50</accession>
<protein>
    <submittedName>
        <fullName evidence="7 9">Transcriptional regulator</fullName>
    </submittedName>
    <submittedName>
        <fullName evidence="6">Helix-turn-helix domain-containing protein</fullName>
    </submittedName>
</protein>